<name>A0A150K0D2_HEYCO</name>
<evidence type="ECO:0000313" key="2">
    <source>
        <dbReference type="Proteomes" id="UP000075288"/>
    </source>
</evidence>
<sequence length="39" mass="4611">MVMRMLIVQKNPGWCSSGISFFVHRWLVNTLIKYNIKKA</sequence>
<gene>
    <name evidence="1" type="ORF">B4098_0426</name>
</gene>
<protein>
    <submittedName>
        <fullName evidence="1">Uncharacterized protein</fullName>
    </submittedName>
</protein>
<reference evidence="1 2" key="1">
    <citation type="submission" date="2016-01" db="EMBL/GenBank/DDBJ databases">
        <title>Genome Sequences of Twelve Sporeforming Bacillus Species Isolated from Foods.</title>
        <authorList>
            <person name="Berendsen E.M."/>
            <person name="Wells-Bennik M.H."/>
            <person name="Krawcyk A.O."/>
            <person name="De Jong A."/>
            <person name="Holsappel S."/>
            <person name="Eijlander R.T."/>
            <person name="Kuipers O.P."/>
        </authorList>
    </citation>
    <scope>NUCLEOTIDE SEQUENCE [LARGE SCALE GENOMIC DNA]</scope>
    <source>
        <strain evidence="1 2">B4098</strain>
    </source>
</reference>
<organism evidence="1 2">
    <name type="scientific">Heyndrickxia coagulans</name>
    <name type="common">Weizmannia coagulans</name>
    <dbReference type="NCBI Taxonomy" id="1398"/>
    <lineage>
        <taxon>Bacteria</taxon>
        <taxon>Bacillati</taxon>
        <taxon>Bacillota</taxon>
        <taxon>Bacilli</taxon>
        <taxon>Bacillales</taxon>
        <taxon>Bacillaceae</taxon>
        <taxon>Heyndrickxia</taxon>
    </lineage>
</organism>
<proteinExistence type="predicted"/>
<accession>A0A150K0D2</accession>
<evidence type="ECO:0000313" key="1">
    <source>
        <dbReference type="EMBL" id="KYC63020.1"/>
    </source>
</evidence>
<dbReference type="AlphaFoldDB" id="A0A150K0D2"/>
<dbReference type="Proteomes" id="UP000075288">
    <property type="component" value="Unassembled WGS sequence"/>
</dbReference>
<comment type="caution">
    <text evidence="1">The sequence shown here is derived from an EMBL/GenBank/DDBJ whole genome shotgun (WGS) entry which is preliminary data.</text>
</comment>
<dbReference type="EMBL" id="LQYG01000042">
    <property type="protein sequence ID" value="KYC63020.1"/>
    <property type="molecule type" value="Genomic_DNA"/>
</dbReference>